<organism evidence="2 3">
    <name type="scientific">Leucobacter luti</name>
    <dbReference type="NCBI Taxonomy" id="340320"/>
    <lineage>
        <taxon>Bacteria</taxon>
        <taxon>Bacillati</taxon>
        <taxon>Actinomycetota</taxon>
        <taxon>Actinomycetes</taxon>
        <taxon>Micrococcales</taxon>
        <taxon>Microbacteriaceae</taxon>
        <taxon>Leucobacter</taxon>
    </lineage>
</organism>
<feature type="transmembrane region" description="Helical" evidence="1">
    <location>
        <begin position="47"/>
        <end position="71"/>
    </location>
</feature>
<accession>A0A4Q7TZT4</accession>
<dbReference type="AlphaFoldDB" id="A0A4Q7TZT4"/>
<feature type="transmembrane region" description="Helical" evidence="1">
    <location>
        <begin position="223"/>
        <end position="243"/>
    </location>
</feature>
<reference evidence="2 3" key="1">
    <citation type="journal article" date="2015" name="Stand. Genomic Sci.">
        <title>Genomic Encyclopedia of Bacterial and Archaeal Type Strains, Phase III: the genomes of soil and plant-associated and newly described type strains.</title>
        <authorList>
            <person name="Whitman W.B."/>
            <person name="Woyke T."/>
            <person name="Klenk H.P."/>
            <person name="Zhou Y."/>
            <person name="Lilburn T.G."/>
            <person name="Beck B.J."/>
            <person name="De Vos P."/>
            <person name="Vandamme P."/>
            <person name="Eisen J.A."/>
            <person name="Garrity G."/>
            <person name="Hugenholtz P."/>
            <person name="Kyrpides N.C."/>
        </authorList>
    </citation>
    <scope>NUCLEOTIDE SEQUENCE [LARGE SCALE GENOMIC DNA]</scope>
    <source>
        <strain evidence="2 3">RF6</strain>
    </source>
</reference>
<feature type="transmembrane region" description="Helical" evidence="1">
    <location>
        <begin position="178"/>
        <end position="203"/>
    </location>
</feature>
<proteinExistence type="predicted"/>
<keyword evidence="1" id="KW-1133">Transmembrane helix</keyword>
<sequence>MDMLTSLPLPAALAILALVDGLSIGTLVIPLFLIIAPGRPRTGRVALYLATITAFYFAIGVLFTLGLVSVIDVARGLVDSTAGQTLLLVAGLALLIGGIAIGVADSRRRTESGGALPTSGRLVTWRGRLLDERATGGAVMGVAIAAGVIEIAGMLPYLLGMTMLAGAQIEQGGRIALLAGYCLVMIVPALALLGARVVAARAVEAPLRRFSGWLQRTGPENTAWLLGIVGFLLARMAATNLGVELPLVGA</sequence>
<name>A0A4Q7TZT4_9MICO</name>
<dbReference type="OrthoDB" id="7062264at2"/>
<keyword evidence="1" id="KW-0472">Membrane</keyword>
<dbReference type="Pfam" id="PF11139">
    <property type="entry name" value="SfLAP"/>
    <property type="match status" value="1"/>
</dbReference>
<feature type="transmembrane region" description="Helical" evidence="1">
    <location>
        <begin position="12"/>
        <end position="35"/>
    </location>
</feature>
<comment type="caution">
    <text evidence="2">The sequence shown here is derived from an EMBL/GenBank/DDBJ whole genome shotgun (WGS) entry which is preliminary data.</text>
</comment>
<dbReference type="RefSeq" id="WP_130453643.1">
    <property type="nucleotide sequence ID" value="NZ_QYAG01000001.1"/>
</dbReference>
<evidence type="ECO:0000313" key="2">
    <source>
        <dbReference type="EMBL" id="RZT66000.1"/>
    </source>
</evidence>
<keyword evidence="3" id="KW-1185">Reference proteome</keyword>
<dbReference type="Proteomes" id="UP000291832">
    <property type="component" value="Unassembled WGS sequence"/>
</dbReference>
<feature type="transmembrane region" description="Helical" evidence="1">
    <location>
        <begin position="83"/>
        <end position="104"/>
    </location>
</feature>
<keyword evidence="1" id="KW-0812">Transmembrane</keyword>
<dbReference type="InterPro" id="IPR021315">
    <property type="entry name" value="Gap/Sap"/>
</dbReference>
<evidence type="ECO:0000313" key="3">
    <source>
        <dbReference type="Proteomes" id="UP000291832"/>
    </source>
</evidence>
<gene>
    <name evidence="2" type="ORF">EV139_1424</name>
</gene>
<feature type="transmembrane region" description="Helical" evidence="1">
    <location>
        <begin position="136"/>
        <end position="158"/>
    </location>
</feature>
<evidence type="ECO:0000256" key="1">
    <source>
        <dbReference type="SAM" id="Phobius"/>
    </source>
</evidence>
<protein>
    <submittedName>
        <fullName evidence="2">Sap-like sulfolipid-1-addressing protein</fullName>
    </submittedName>
</protein>
<dbReference type="EMBL" id="SHKI01000004">
    <property type="protein sequence ID" value="RZT66000.1"/>
    <property type="molecule type" value="Genomic_DNA"/>
</dbReference>